<dbReference type="GO" id="GO:0004497">
    <property type="term" value="F:monooxygenase activity"/>
    <property type="evidence" value="ECO:0007669"/>
    <property type="project" value="InterPro"/>
</dbReference>
<dbReference type="GO" id="GO:0020037">
    <property type="term" value="F:heme binding"/>
    <property type="evidence" value="ECO:0007669"/>
    <property type="project" value="InterPro"/>
</dbReference>
<keyword evidence="2" id="KW-1185">Reference proteome</keyword>
<proteinExistence type="predicted"/>
<gene>
    <name evidence="1" type="ORF">HYPSUDRAFT_44560</name>
</gene>
<reference evidence="2" key="1">
    <citation type="submission" date="2014-04" db="EMBL/GenBank/DDBJ databases">
        <title>Evolutionary Origins and Diversification of the Mycorrhizal Mutualists.</title>
        <authorList>
            <consortium name="DOE Joint Genome Institute"/>
            <consortium name="Mycorrhizal Genomics Consortium"/>
            <person name="Kohler A."/>
            <person name="Kuo A."/>
            <person name="Nagy L.G."/>
            <person name="Floudas D."/>
            <person name="Copeland A."/>
            <person name="Barry K.W."/>
            <person name="Cichocki N."/>
            <person name="Veneault-Fourrey C."/>
            <person name="LaButti K."/>
            <person name="Lindquist E.A."/>
            <person name="Lipzen A."/>
            <person name="Lundell T."/>
            <person name="Morin E."/>
            <person name="Murat C."/>
            <person name="Riley R."/>
            <person name="Ohm R."/>
            <person name="Sun H."/>
            <person name="Tunlid A."/>
            <person name="Henrissat B."/>
            <person name="Grigoriev I.V."/>
            <person name="Hibbett D.S."/>
            <person name="Martin F."/>
        </authorList>
    </citation>
    <scope>NUCLEOTIDE SEQUENCE [LARGE SCALE GENOMIC DNA]</scope>
    <source>
        <strain evidence="2">FD-334 SS-4</strain>
    </source>
</reference>
<evidence type="ECO:0008006" key="3">
    <source>
        <dbReference type="Google" id="ProtNLM"/>
    </source>
</evidence>
<dbReference type="Proteomes" id="UP000054270">
    <property type="component" value="Unassembled WGS sequence"/>
</dbReference>
<dbReference type="GO" id="GO:0016705">
    <property type="term" value="F:oxidoreductase activity, acting on paired donors, with incorporation or reduction of molecular oxygen"/>
    <property type="evidence" value="ECO:0007669"/>
    <property type="project" value="InterPro"/>
</dbReference>
<dbReference type="InterPro" id="IPR036396">
    <property type="entry name" value="Cyt_P450_sf"/>
</dbReference>
<dbReference type="AlphaFoldDB" id="A0A0D2NQQ0"/>
<dbReference type="Gene3D" id="1.10.630.10">
    <property type="entry name" value="Cytochrome P450"/>
    <property type="match status" value="1"/>
</dbReference>
<dbReference type="EMBL" id="KN817581">
    <property type="protein sequence ID" value="KJA19101.1"/>
    <property type="molecule type" value="Genomic_DNA"/>
</dbReference>
<organism evidence="1 2">
    <name type="scientific">Hypholoma sublateritium (strain FD-334 SS-4)</name>
    <dbReference type="NCBI Taxonomy" id="945553"/>
    <lineage>
        <taxon>Eukaryota</taxon>
        <taxon>Fungi</taxon>
        <taxon>Dikarya</taxon>
        <taxon>Basidiomycota</taxon>
        <taxon>Agaricomycotina</taxon>
        <taxon>Agaricomycetes</taxon>
        <taxon>Agaricomycetidae</taxon>
        <taxon>Agaricales</taxon>
        <taxon>Agaricineae</taxon>
        <taxon>Strophariaceae</taxon>
        <taxon>Hypholoma</taxon>
    </lineage>
</organism>
<evidence type="ECO:0000313" key="2">
    <source>
        <dbReference type="Proteomes" id="UP000054270"/>
    </source>
</evidence>
<protein>
    <recommendedName>
        <fullName evidence="3">Cytochrome P450</fullName>
    </recommendedName>
</protein>
<dbReference type="GO" id="GO:0005506">
    <property type="term" value="F:iron ion binding"/>
    <property type="evidence" value="ECO:0007669"/>
    <property type="project" value="InterPro"/>
</dbReference>
<evidence type="ECO:0000313" key="1">
    <source>
        <dbReference type="EMBL" id="KJA19101.1"/>
    </source>
</evidence>
<name>A0A0D2NQQ0_HYPSF</name>
<dbReference type="OrthoDB" id="10029320at2759"/>
<dbReference type="OMA" id="SFETMWR"/>
<sequence>MLSLPFNRSLIILLSGFLVYVIRLSTKRNKVTNHAKLFATIKSILHPPNAAVRQLLEERAWANQRLVHALGLSNTFVSADEGVHKDFVVRAHRLLSGAQRRGWPRFHAVARDAVQWQLNGAAEGLHSVPGEYSGEYSYSTAIQTITLYVVLVALLGIEDVPAYADVRTAAAEITALWAQSKGGAVVPPARVAVLHECLRRLAPDAEAFPAPVDFIVPAWETLWRVVAETVAHTRDAPDIEAIFEALNKHQEDGTAARRVVAEAMRLNPPSRRIGRAAACAWVPACLAHWAPRRLVKADVSELLQSTDLWGEDCRDFSPARHGSLLPAQKEAMACAFGQGPLRCIASSWAPMAAAMIVAAILEEYTVLSGEDIGGREGWSGWALRRKMDRGGPDALAQ</sequence>
<accession>A0A0D2NQQ0</accession>
<dbReference type="STRING" id="945553.A0A0D2NQQ0"/>
<dbReference type="SUPFAM" id="SSF48264">
    <property type="entry name" value="Cytochrome P450"/>
    <property type="match status" value="1"/>
</dbReference>